<dbReference type="Proteomes" id="UP000515123">
    <property type="component" value="Linkage group 18"/>
</dbReference>
<dbReference type="Pfam" id="PF04525">
    <property type="entry name" value="LOR"/>
    <property type="match status" value="1"/>
</dbReference>
<dbReference type="SUPFAM" id="SSF54518">
    <property type="entry name" value="Tubby C-terminal domain-like"/>
    <property type="match status" value="1"/>
</dbReference>
<evidence type="ECO:0000313" key="4">
    <source>
        <dbReference type="RefSeq" id="XP_020108817.1"/>
    </source>
</evidence>
<dbReference type="PANTHER" id="PTHR31087:SF131">
    <property type="entry name" value="TRANSLATION INITIATION FACTOR 2B FAMILY PROTEIN, PUTATIVE, EXPRESSED-RELATED"/>
    <property type="match status" value="1"/>
</dbReference>
<dbReference type="InterPro" id="IPR007612">
    <property type="entry name" value="LOR"/>
</dbReference>
<dbReference type="InterPro" id="IPR025659">
    <property type="entry name" value="Tubby-like_C"/>
</dbReference>
<evidence type="ECO:0000256" key="2">
    <source>
        <dbReference type="SAM" id="MobiDB-lite"/>
    </source>
</evidence>
<gene>
    <name evidence="4" type="primary">LOC109724408</name>
</gene>
<name>A0A6P5GLZ0_ANACO</name>
<dbReference type="GeneID" id="109724408"/>
<dbReference type="InterPro" id="IPR038595">
    <property type="entry name" value="LOR_sf"/>
</dbReference>
<dbReference type="AlphaFoldDB" id="A0A6P5GLZ0"/>
<keyword evidence="3" id="KW-1185">Reference proteome</keyword>
<sequence length="224" mass="23974">MTKVHPNAAAAPGSSAQKPPVSSSVSVSVPAAVEASTVLTVWRRSLLLDGNGFTVFDAKGSLVFRVDNYAAERCKGEIVLMDAAGEPLLTIRRKKLSLAEQWLIYDGEDSSKPRLSVKKHVTLLPSDSLAHVTPCTCAADADADASYHVEGSYWRRSCAVYDGARRRLAVLRSKEAAVGGAASFGFDVFRLVVEPGFDAAVAMAIVILLEQMFGSRNSLFLIKG</sequence>
<comment type="similarity">
    <text evidence="1">Belongs to the LOR family.</text>
</comment>
<accession>A0A6P5GLZ0</accession>
<organism evidence="3 4">
    <name type="scientific">Ananas comosus</name>
    <name type="common">Pineapple</name>
    <name type="synonym">Ananas ananas</name>
    <dbReference type="NCBI Taxonomy" id="4615"/>
    <lineage>
        <taxon>Eukaryota</taxon>
        <taxon>Viridiplantae</taxon>
        <taxon>Streptophyta</taxon>
        <taxon>Embryophyta</taxon>
        <taxon>Tracheophyta</taxon>
        <taxon>Spermatophyta</taxon>
        <taxon>Magnoliopsida</taxon>
        <taxon>Liliopsida</taxon>
        <taxon>Poales</taxon>
        <taxon>Bromeliaceae</taxon>
        <taxon>Bromelioideae</taxon>
        <taxon>Ananas</taxon>
    </lineage>
</organism>
<evidence type="ECO:0000256" key="1">
    <source>
        <dbReference type="ARBA" id="ARBA00005437"/>
    </source>
</evidence>
<proteinExistence type="inferred from homology"/>
<protein>
    <submittedName>
        <fullName evidence="4">Protein LURP-one-related 8-like</fullName>
    </submittedName>
</protein>
<reference evidence="3" key="1">
    <citation type="journal article" date="2015" name="Nat. Genet.">
        <title>The pineapple genome and the evolution of CAM photosynthesis.</title>
        <authorList>
            <person name="Ming R."/>
            <person name="VanBuren R."/>
            <person name="Wai C.M."/>
            <person name="Tang H."/>
            <person name="Schatz M.C."/>
            <person name="Bowers J.E."/>
            <person name="Lyons E."/>
            <person name="Wang M.L."/>
            <person name="Chen J."/>
            <person name="Biggers E."/>
            <person name="Zhang J."/>
            <person name="Huang L."/>
            <person name="Zhang L."/>
            <person name="Miao W."/>
            <person name="Zhang J."/>
            <person name="Ye Z."/>
            <person name="Miao C."/>
            <person name="Lin Z."/>
            <person name="Wang H."/>
            <person name="Zhou H."/>
            <person name="Yim W.C."/>
            <person name="Priest H.D."/>
            <person name="Zheng C."/>
            <person name="Woodhouse M."/>
            <person name="Edger P.P."/>
            <person name="Guyot R."/>
            <person name="Guo H.B."/>
            <person name="Guo H."/>
            <person name="Zheng G."/>
            <person name="Singh R."/>
            <person name="Sharma A."/>
            <person name="Min X."/>
            <person name="Zheng Y."/>
            <person name="Lee H."/>
            <person name="Gurtowski J."/>
            <person name="Sedlazeck F.J."/>
            <person name="Harkess A."/>
            <person name="McKain M.R."/>
            <person name="Liao Z."/>
            <person name="Fang J."/>
            <person name="Liu J."/>
            <person name="Zhang X."/>
            <person name="Zhang Q."/>
            <person name="Hu W."/>
            <person name="Qin Y."/>
            <person name="Wang K."/>
            <person name="Chen L.Y."/>
            <person name="Shirley N."/>
            <person name="Lin Y.R."/>
            <person name="Liu L.Y."/>
            <person name="Hernandez A.G."/>
            <person name="Wright C.L."/>
            <person name="Bulone V."/>
            <person name="Tuskan G.A."/>
            <person name="Heath K."/>
            <person name="Zee F."/>
            <person name="Moore P.H."/>
            <person name="Sunkar R."/>
            <person name="Leebens-Mack J.H."/>
            <person name="Mockler T."/>
            <person name="Bennetzen J.L."/>
            <person name="Freeling M."/>
            <person name="Sankoff D."/>
            <person name="Paterson A.H."/>
            <person name="Zhu X."/>
            <person name="Yang X."/>
            <person name="Smith J.A."/>
            <person name="Cushman J.C."/>
            <person name="Paull R.E."/>
            <person name="Yu Q."/>
        </authorList>
    </citation>
    <scope>NUCLEOTIDE SEQUENCE [LARGE SCALE GENOMIC DNA]</scope>
    <source>
        <strain evidence="3">cv. F153</strain>
    </source>
</reference>
<dbReference type="OrthoDB" id="748129at2759"/>
<feature type="region of interest" description="Disordered" evidence="2">
    <location>
        <begin position="1"/>
        <end position="22"/>
    </location>
</feature>
<dbReference type="RefSeq" id="XP_020108817.1">
    <property type="nucleotide sequence ID" value="XM_020253228.1"/>
</dbReference>
<reference evidence="4" key="2">
    <citation type="submission" date="2025-08" db="UniProtKB">
        <authorList>
            <consortium name="RefSeq"/>
        </authorList>
    </citation>
    <scope>IDENTIFICATION</scope>
    <source>
        <tissue evidence="4">Leaf</tissue>
    </source>
</reference>
<dbReference type="Gene3D" id="2.40.160.200">
    <property type="entry name" value="LURP1-related"/>
    <property type="match status" value="1"/>
</dbReference>
<dbReference type="PANTHER" id="PTHR31087">
    <property type="match status" value="1"/>
</dbReference>
<evidence type="ECO:0000313" key="3">
    <source>
        <dbReference type="Proteomes" id="UP000515123"/>
    </source>
</evidence>